<gene>
    <name evidence="5" type="ORF">C7I55_12440</name>
</gene>
<dbReference type="RefSeq" id="WP_106513322.1">
    <property type="nucleotide sequence ID" value="NZ_PXYI01000004.1"/>
</dbReference>
<dbReference type="InterPro" id="IPR019734">
    <property type="entry name" value="TPR_rpt"/>
</dbReference>
<protein>
    <submittedName>
        <fullName evidence="5">Uncharacterized protein</fullName>
    </submittedName>
</protein>
<comment type="caution">
    <text evidence="5">The sequence shown here is derived from an EMBL/GenBank/DDBJ whole genome shotgun (WGS) entry which is preliminary data.</text>
</comment>
<dbReference type="PROSITE" id="PS50005">
    <property type="entry name" value="TPR"/>
    <property type="match status" value="1"/>
</dbReference>
<reference evidence="5 6" key="1">
    <citation type="submission" date="2018-03" db="EMBL/GenBank/DDBJ databases">
        <title>The draft genome of Sphingosinicella sp. GL-C-18.</title>
        <authorList>
            <person name="Liu L."/>
            <person name="Li L."/>
            <person name="Liang L."/>
            <person name="Zhang X."/>
            <person name="Wang T."/>
        </authorList>
    </citation>
    <scope>NUCLEOTIDE SEQUENCE [LARGE SCALE GENOMIC DNA]</scope>
    <source>
        <strain evidence="5 6">GL-C-18</strain>
    </source>
</reference>
<dbReference type="InterPro" id="IPR011990">
    <property type="entry name" value="TPR-like_helical_dom_sf"/>
</dbReference>
<evidence type="ECO:0000313" key="5">
    <source>
        <dbReference type="EMBL" id="PSJ39420.1"/>
    </source>
</evidence>
<dbReference type="PANTHER" id="PTHR44858">
    <property type="entry name" value="TETRATRICOPEPTIDE REPEAT PROTEIN 6"/>
    <property type="match status" value="1"/>
</dbReference>
<accession>A0A2P7QN99</accession>
<name>A0A2P7QN99_9SPHN</name>
<dbReference type="SMART" id="SM00028">
    <property type="entry name" value="TPR"/>
    <property type="match status" value="3"/>
</dbReference>
<dbReference type="Pfam" id="PF13432">
    <property type="entry name" value="TPR_16"/>
    <property type="match status" value="1"/>
</dbReference>
<feature type="chain" id="PRO_5015156363" evidence="4">
    <location>
        <begin position="22"/>
        <end position="185"/>
    </location>
</feature>
<evidence type="ECO:0000256" key="1">
    <source>
        <dbReference type="ARBA" id="ARBA00022737"/>
    </source>
</evidence>
<dbReference type="InterPro" id="IPR050498">
    <property type="entry name" value="Ycf3"/>
</dbReference>
<feature type="repeat" description="TPR" evidence="3">
    <location>
        <begin position="67"/>
        <end position="100"/>
    </location>
</feature>
<sequence length="185" mass="19815">MIVRTILFTAAAAAIAWPAAAAVTVLGSSSARMCYLSAENGVRAVPANLADCDTALGSEGLTDADRVATFVNRGILKLRLGRLGEANADFDAAIAQDPDQAEAYLNKGMVALRSEDSWQQALSLFDTALAKQTTRPELAYYGRAVANEMGGRIKAAYLDYRQASSLAPKWSEPKTELARFTVRQP</sequence>
<organism evidence="5 6">
    <name type="scientific">Allosphingosinicella deserti</name>
    <dbReference type="NCBI Taxonomy" id="2116704"/>
    <lineage>
        <taxon>Bacteria</taxon>
        <taxon>Pseudomonadati</taxon>
        <taxon>Pseudomonadota</taxon>
        <taxon>Alphaproteobacteria</taxon>
        <taxon>Sphingomonadales</taxon>
        <taxon>Sphingomonadaceae</taxon>
        <taxon>Allosphingosinicella</taxon>
    </lineage>
</organism>
<dbReference type="SUPFAM" id="SSF48452">
    <property type="entry name" value="TPR-like"/>
    <property type="match status" value="1"/>
</dbReference>
<feature type="signal peptide" evidence="4">
    <location>
        <begin position="1"/>
        <end position="21"/>
    </location>
</feature>
<evidence type="ECO:0000256" key="3">
    <source>
        <dbReference type="PROSITE-ProRule" id="PRU00339"/>
    </source>
</evidence>
<dbReference type="AlphaFoldDB" id="A0A2P7QN99"/>
<keyword evidence="1" id="KW-0677">Repeat</keyword>
<dbReference type="OrthoDB" id="7594766at2"/>
<evidence type="ECO:0000256" key="4">
    <source>
        <dbReference type="SAM" id="SignalP"/>
    </source>
</evidence>
<dbReference type="EMBL" id="PXYI01000004">
    <property type="protein sequence ID" value="PSJ39420.1"/>
    <property type="molecule type" value="Genomic_DNA"/>
</dbReference>
<keyword evidence="6" id="KW-1185">Reference proteome</keyword>
<evidence type="ECO:0000256" key="2">
    <source>
        <dbReference type="ARBA" id="ARBA00022803"/>
    </source>
</evidence>
<keyword evidence="4" id="KW-0732">Signal</keyword>
<keyword evidence="2 3" id="KW-0802">TPR repeat</keyword>
<evidence type="ECO:0000313" key="6">
    <source>
        <dbReference type="Proteomes" id="UP000241167"/>
    </source>
</evidence>
<dbReference type="Proteomes" id="UP000241167">
    <property type="component" value="Unassembled WGS sequence"/>
</dbReference>
<proteinExistence type="predicted"/>
<dbReference type="Gene3D" id="1.25.40.10">
    <property type="entry name" value="Tetratricopeptide repeat domain"/>
    <property type="match status" value="1"/>
</dbReference>
<dbReference type="PANTHER" id="PTHR44858:SF1">
    <property type="entry name" value="UDP-N-ACETYLGLUCOSAMINE--PEPTIDE N-ACETYLGLUCOSAMINYLTRANSFERASE SPINDLY-RELATED"/>
    <property type="match status" value="1"/>
</dbReference>